<dbReference type="InterPro" id="IPR011013">
    <property type="entry name" value="Gal_mutarotase_sf_dom"/>
</dbReference>
<dbReference type="InterPro" id="IPR051816">
    <property type="entry name" value="Glycosyl_Hydrolase_31"/>
</dbReference>
<dbReference type="InterPro" id="IPR000322">
    <property type="entry name" value="Glyco_hydro_31_TIM"/>
</dbReference>
<dbReference type="GO" id="GO:0030246">
    <property type="term" value="F:carbohydrate binding"/>
    <property type="evidence" value="ECO:0007669"/>
    <property type="project" value="InterPro"/>
</dbReference>
<dbReference type="EMBL" id="ML996123">
    <property type="protein sequence ID" value="KAF2736593.1"/>
    <property type="molecule type" value="Genomic_DNA"/>
</dbReference>
<dbReference type="SUPFAM" id="SSF51011">
    <property type="entry name" value="Glycosyl hydrolase domain"/>
    <property type="match status" value="1"/>
</dbReference>
<evidence type="ECO:0000256" key="1">
    <source>
        <dbReference type="ARBA" id="ARBA00007806"/>
    </source>
</evidence>
<evidence type="ECO:0008006" key="8">
    <source>
        <dbReference type="Google" id="ProtNLM"/>
    </source>
</evidence>
<proteinExistence type="inferred from homology"/>
<dbReference type="Gene3D" id="3.20.20.80">
    <property type="entry name" value="Glycosidases"/>
    <property type="match status" value="1"/>
</dbReference>
<sequence>MVSIRHLWSLSALLPASLCAKYELTLTKSYALQVSDGTNVVVDNSAILSGRQNSTVSAINRNTSHDLAFSFISPTVAKITLKTSDSFNGARFTTAPNTLFYGVWEYPFNDRIDNKNVSYELKGVGNNVGVNWSNARAPFFITSAGYGVYTDTLKMGSYDFTTPGQAQFIFNSSSIVYYIILPKTDSPYKSIIEQYTALSARSEMPPISGLGPTFWSDDFTLDFHGSVSNAQDNIQDVVDHLYYNQIRATSTFADRPYGTGNRSWGNFDFDPKQYPDPGGFIKNLTAYGFDVQVWIANRASANTNLSQNTMLWNASIENGWFFDNYNPLGALGPALNLSIPTAYKYFKEHLNYFPSVGVKGYKIDRGEEGEMPDYVQNEQMTLFLQMAHDTMVEKWGPSKFYNFARSAVDRSRAVTHIWNGDSYADFTGLAYSVASGIRSGLISFGIWGSDTGGYARPGALTPTEEVWARWMWFSAFSPVYELMLGTNHTPWYPPYNQTTVEVMKTTANLHAELTPYIISYAHQAHRTGIPIIRALFLEAPDDNRTWAVNDQYFFGEHFLVAPIVTSGGSRSVYFPHGNTNKYLNYFQKKEVHDAGTTHNISNLPITASPVYVPQGAIIPRGDIYQGNAKWIKDWRPSLTIEIFPSVERGEVRFQYFVGENARRNVSELKMTLYNGLFAKTMRLEYDDLGVEATALVWHKDGSKEVTLNRGAGIVEVEFNETLF</sequence>
<dbReference type="Pfam" id="PF01055">
    <property type="entry name" value="Glyco_hydro_31_2nd"/>
    <property type="match status" value="1"/>
</dbReference>
<evidence type="ECO:0000256" key="3">
    <source>
        <dbReference type="SAM" id="SignalP"/>
    </source>
</evidence>
<dbReference type="SUPFAM" id="SSF51445">
    <property type="entry name" value="(Trans)glycosidases"/>
    <property type="match status" value="1"/>
</dbReference>
<dbReference type="Gene3D" id="2.60.40.1760">
    <property type="entry name" value="glycosyl hydrolase (family 31)"/>
    <property type="match status" value="1"/>
</dbReference>
<comment type="caution">
    <text evidence="6">The sequence shown here is derived from an EMBL/GenBank/DDBJ whole genome shotgun (WGS) entry which is preliminary data.</text>
</comment>
<dbReference type="OrthoDB" id="10070917at2759"/>
<keyword evidence="2" id="KW-0378">Hydrolase</keyword>
<name>A0A9P4QZ91_9PLEO</name>
<organism evidence="6 7">
    <name type="scientific">Polyplosphaeria fusca</name>
    <dbReference type="NCBI Taxonomy" id="682080"/>
    <lineage>
        <taxon>Eukaryota</taxon>
        <taxon>Fungi</taxon>
        <taxon>Dikarya</taxon>
        <taxon>Ascomycota</taxon>
        <taxon>Pezizomycotina</taxon>
        <taxon>Dothideomycetes</taxon>
        <taxon>Pleosporomycetidae</taxon>
        <taxon>Pleosporales</taxon>
        <taxon>Tetraplosphaeriaceae</taxon>
        <taxon>Polyplosphaeria</taxon>
    </lineage>
</organism>
<dbReference type="GO" id="GO:0004553">
    <property type="term" value="F:hydrolase activity, hydrolyzing O-glycosyl compounds"/>
    <property type="evidence" value="ECO:0007669"/>
    <property type="project" value="InterPro"/>
</dbReference>
<dbReference type="Proteomes" id="UP000799444">
    <property type="component" value="Unassembled WGS sequence"/>
</dbReference>
<dbReference type="PANTHER" id="PTHR43863:SF2">
    <property type="entry name" value="MALTASE-GLUCOAMYLASE"/>
    <property type="match status" value="1"/>
</dbReference>
<dbReference type="InterPro" id="IPR017853">
    <property type="entry name" value="GH"/>
</dbReference>
<dbReference type="PANTHER" id="PTHR43863">
    <property type="entry name" value="HYDROLASE, PUTATIVE (AFU_ORTHOLOGUE AFUA_1G03140)-RELATED"/>
    <property type="match status" value="1"/>
</dbReference>
<feature type="chain" id="PRO_5040186617" description="Glycoside hydrolase family 31 protein" evidence="3">
    <location>
        <begin position="20"/>
        <end position="723"/>
    </location>
</feature>
<evidence type="ECO:0000256" key="2">
    <source>
        <dbReference type="RuleBase" id="RU361185"/>
    </source>
</evidence>
<keyword evidence="3" id="KW-0732">Signal</keyword>
<feature type="domain" description="Glycosyl hydrolase family 31 C-terminal" evidence="5">
    <location>
        <begin position="528"/>
        <end position="618"/>
    </location>
</feature>
<evidence type="ECO:0000313" key="7">
    <source>
        <dbReference type="Proteomes" id="UP000799444"/>
    </source>
</evidence>
<keyword evidence="2" id="KW-0326">Glycosidase</keyword>
<evidence type="ECO:0000259" key="4">
    <source>
        <dbReference type="Pfam" id="PF01055"/>
    </source>
</evidence>
<dbReference type="Pfam" id="PF21365">
    <property type="entry name" value="Glyco_hydro_31_3rd"/>
    <property type="match status" value="1"/>
</dbReference>
<protein>
    <recommendedName>
        <fullName evidence="8">Glycoside hydrolase family 31 protein</fullName>
    </recommendedName>
</protein>
<gene>
    <name evidence="6" type="ORF">EJ04DRAFT_551144</name>
</gene>
<evidence type="ECO:0000259" key="5">
    <source>
        <dbReference type="Pfam" id="PF21365"/>
    </source>
</evidence>
<keyword evidence="7" id="KW-1185">Reference proteome</keyword>
<dbReference type="InterPro" id="IPR013780">
    <property type="entry name" value="Glyco_hydro_b"/>
</dbReference>
<dbReference type="AlphaFoldDB" id="A0A9P4QZ91"/>
<reference evidence="6" key="1">
    <citation type="journal article" date="2020" name="Stud. Mycol.">
        <title>101 Dothideomycetes genomes: a test case for predicting lifestyles and emergence of pathogens.</title>
        <authorList>
            <person name="Haridas S."/>
            <person name="Albert R."/>
            <person name="Binder M."/>
            <person name="Bloem J."/>
            <person name="Labutti K."/>
            <person name="Salamov A."/>
            <person name="Andreopoulos B."/>
            <person name="Baker S."/>
            <person name="Barry K."/>
            <person name="Bills G."/>
            <person name="Bluhm B."/>
            <person name="Cannon C."/>
            <person name="Castanera R."/>
            <person name="Culley D."/>
            <person name="Daum C."/>
            <person name="Ezra D."/>
            <person name="Gonzalez J."/>
            <person name="Henrissat B."/>
            <person name="Kuo A."/>
            <person name="Liang C."/>
            <person name="Lipzen A."/>
            <person name="Lutzoni F."/>
            <person name="Magnuson J."/>
            <person name="Mondo S."/>
            <person name="Nolan M."/>
            <person name="Ohm R."/>
            <person name="Pangilinan J."/>
            <person name="Park H.-J."/>
            <person name="Ramirez L."/>
            <person name="Alfaro M."/>
            <person name="Sun H."/>
            <person name="Tritt A."/>
            <person name="Yoshinaga Y."/>
            <person name="Zwiers L.-H."/>
            <person name="Turgeon B."/>
            <person name="Goodwin S."/>
            <person name="Spatafora J."/>
            <person name="Crous P."/>
            <person name="Grigoriev I."/>
        </authorList>
    </citation>
    <scope>NUCLEOTIDE SEQUENCE</scope>
    <source>
        <strain evidence="6">CBS 125425</strain>
    </source>
</reference>
<dbReference type="SUPFAM" id="SSF74650">
    <property type="entry name" value="Galactose mutarotase-like"/>
    <property type="match status" value="1"/>
</dbReference>
<comment type="similarity">
    <text evidence="1 2">Belongs to the glycosyl hydrolase 31 family.</text>
</comment>
<dbReference type="Gene3D" id="2.60.40.1180">
    <property type="entry name" value="Golgi alpha-mannosidase II"/>
    <property type="match status" value="1"/>
</dbReference>
<dbReference type="CDD" id="cd14752">
    <property type="entry name" value="GH31_N"/>
    <property type="match status" value="1"/>
</dbReference>
<dbReference type="GO" id="GO:0005975">
    <property type="term" value="P:carbohydrate metabolic process"/>
    <property type="evidence" value="ECO:0007669"/>
    <property type="project" value="InterPro"/>
</dbReference>
<accession>A0A9P4QZ91</accession>
<feature type="signal peptide" evidence="3">
    <location>
        <begin position="1"/>
        <end position="19"/>
    </location>
</feature>
<dbReference type="InterPro" id="IPR048395">
    <property type="entry name" value="Glyco_hydro_31_C"/>
</dbReference>
<evidence type="ECO:0000313" key="6">
    <source>
        <dbReference type="EMBL" id="KAF2736593.1"/>
    </source>
</evidence>
<feature type="domain" description="Glycoside hydrolase family 31 TIM barrel" evidence="4">
    <location>
        <begin position="219"/>
        <end position="518"/>
    </location>
</feature>